<dbReference type="AlphaFoldDB" id="A0A6C0C1A3"/>
<dbReference type="Gene3D" id="3.40.50.150">
    <property type="entry name" value="Vaccinia Virus protein VP39"/>
    <property type="match status" value="1"/>
</dbReference>
<evidence type="ECO:0000313" key="1">
    <source>
        <dbReference type="EMBL" id="QHS97549.1"/>
    </source>
</evidence>
<sequence>MQKQQAVALLACILCVCTALALVLSPVSFRFDAAYRCNLWASRDSRSGRGSAIKTTAVIRTALTDLLPRVRTFLDVPCGDFHWMATVRSGIQDFDSKYVGVDRVKALIRRNKERFPSLHFRTGDVETLRARAQLVLMRDLLQHLKTDTQLSILHSLKTYGNEWLLVNYEPRLTKNQRCEIDPAPDWREINLELPPFSMRPFATYPSDGTDKHYGLFKLADTAENI</sequence>
<dbReference type="EMBL" id="MN739300">
    <property type="protein sequence ID" value="QHS97549.1"/>
    <property type="molecule type" value="Genomic_DNA"/>
</dbReference>
<name>A0A6C0C1A3_9ZZZZ</name>
<dbReference type="SUPFAM" id="SSF53335">
    <property type="entry name" value="S-adenosyl-L-methionine-dependent methyltransferases"/>
    <property type="match status" value="1"/>
</dbReference>
<proteinExistence type="predicted"/>
<protein>
    <recommendedName>
        <fullName evidence="2">Methyltransferase</fullName>
    </recommendedName>
</protein>
<organism evidence="1">
    <name type="scientific">viral metagenome</name>
    <dbReference type="NCBI Taxonomy" id="1070528"/>
    <lineage>
        <taxon>unclassified sequences</taxon>
        <taxon>metagenomes</taxon>
        <taxon>organismal metagenomes</taxon>
    </lineage>
</organism>
<reference evidence="1" key="1">
    <citation type="journal article" date="2020" name="Nature">
        <title>Giant virus diversity and host interactions through global metagenomics.</title>
        <authorList>
            <person name="Schulz F."/>
            <person name="Roux S."/>
            <person name="Paez-Espino D."/>
            <person name="Jungbluth S."/>
            <person name="Walsh D.A."/>
            <person name="Denef V.J."/>
            <person name="McMahon K.D."/>
            <person name="Konstantinidis K.T."/>
            <person name="Eloe-Fadrosh E.A."/>
            <person name="Kyrpides N.C."/>
            <person name="Woyke T."/>
        </authorList>
    </citation>
    <scope>NUCLEOTIDE SEQUENCE</scope>
    <source>
        <strain evidence="1">GVMAG-M-3300020182-33</strain>
    </source>
</reference>
<dbReference type="InterPro" id="IPR029063">
    <property type="entry name" value="SAM-dependent_MTases_sf"/>
</dbReference>
<evidence type="ECO:0008006" key="2">
    <source>
        <dbReference type="Google" id="ProtNLM"/>
    </source>
</evidence>
<accession>A0A6C0C1A3</accession>